<dbReference type="OMA" id="ENCICVE"/>
<dbReference type="OrthoDB" id="63112at2759"/>
<comment type="caution">
    <text evidence="1">The sequence shown here is derived from an EMBL/GenBank/DDBJ whole genome shotgun (WGS) entry which is preliminary data.</text>
</comment>
<dbReference type="GO" id="GO:0001682">
    <property type="term" value="P:tRNA 5'-leader removal"/>
    <property type="evidence" value="ECO:0007669"/>
    <property type="project" value="InterPro"/>
</dbReference>
<dbReference type="Proteomes" id="UP000193685">
    <property type="component" value="Unassembled WGS sequence"/>
</dbReference>
<dbReference type="PANTHER" id="PTHR15396">
    <property type="entry name" value="RIBONUCLEASE P PROTEIN SUBUNIT P40"/>
    <property type="match status" value="1"/>
</dbReference>
<dbReference type="GO" id="GO:0000447">
    <property type="term" value="P:endonucleolytic cleavage in ITS1 to separate SSU-rRNA from 5.8S rRNA and LSU-rRNA from tricistronic rRNA transcript (SSU-rRNA, 5.8S rRNA, LSU-rRNA)"/>
    <property type="evidence" value="ECO:0007669"/>
    <property type="project" value="TreeGrafter"/>
</dbReference>
<reference evidence="1 2" key="1">
    <citation type="submission" date="2016-07" db="EMBL/GenBank/DDBJ databases">
        <title>Pervasive Adenine N6-methylation of Active Genes in Fungi.</title>
        <authorList>
            <consortium name="DOE Joint Genome Institute"/>
            <person name="Mondo S.J."/>
            <person name="Dannebaum R.O."/>
            <person name="Kuo R.C."/>
            <person name="Labutti K."/>
            <person name="Haridas S."/>
            <person name="Kuo A."/>
            <person name="Salamov A."/>
            <person name="Ahrendt S.R."/>
            <person name="Lipzen A."/>
            <person name="Sullivan W."/>
            <person name="Andreopoulos W.B."/>
            <person name="Clum A."/>
            <person name="Lindquist E."/>
            <person name="Daum C."/>
            <person name="Ramamoorthy G.K."/>
            <person name="Gryganskyi A."/>
            <person name="Culley D."/>
            <person name="Magnuson J.K."/>
            <person name="James T.Y."/>
            <person name="O'Malley M.A."/>
            <person name="Stajich J.E."/>
            <person name="Spatafora J.W."/>
            <person name="Visel A."/>
            <person name="Grigoriev I.V."/>
        </authorList>
    </citation>
    <scope>NUCLEOTIDE SEQUENCE [LARGE SCALE GENOMIC DNA]</scope>
    <source>
        <strain evidence="1 2">12-1054</strain>
    </source>
</reference>
<dbReference type="GO" id="GO:0030681">
    <property type="term" value="C:multimeric ribonuclease P complex"/>
    <property type="evidence" value="ECO:0007669"/>
    <property type="project" value="TreeGrafter"/>
</dbReference>
<sequence>MHLLRTKASESKVIVSVNNENRIESSVSRHAFVAEISVLCPSKYPQNVPTSVANAVFYRCQLNTLQLLESLFVDVINGRLRVLSERKLDGENCICVESGVMTLSLLKETYQRMGLDGLPSQTMKGKWQVSLDFTAPGFAGAKNLSRVRKAFSVLGAPIHVVCCYGYGEICPDAASAILGLPVKTKLLRRQETQIVPEMRSGMIQQLQNQFDDSVFEELQEDLHTWLTLSTQGYGLKGIQEPFISVFNCPSPAANEEMCLTTLTGMFSPTLVASVLMNTRPQPELDSWSFVQMTGFEHTPVAWHGSEHGFMSGGENVVSVLRCHGEEQTSDLSVLWEVVGQDSKHT</sequence>
<dbReference type="AlphaFoldDB" id="A0A1Y2FX50"/>
<dbReference type="InterPro" id="IPR013893">
    <property type="entry name" value="RNase_P_Rpp40"/>
</dbReference>
<dbReference type="RefSeq" id="XP_040728251.1">
    <property type="nucleotide sequence ID" value="XM_040872407.1"/>
</dbReference>
<dbReference type="STRING" id="56484.A0A1Y2FX50"/>
<dbReference type="PANTHER" id="PTHR15396:SF1">
    <property type="entry name" value="RIBONUCLEASE P PROTEIN SUBUNIT P40"/>
    <property type="match status" value="1"/>
</dbReference>
<dbReference type="EMBL" id="MCFI01000001">
    <property type="protein sequence ID" value="ORY87756.1"/>
    <property type="molecule type" value="Genomic_DNA"/>
</dbReference>
<dbReference type="GO" id="GO:0000172">
    <property type="term" value="C:ribonuclease MRP complex"/>
    <property type="evidence" value="ECO:0007669"/>
    <property type="project" value="TreeGrafter"/>
</dbReference>
<gene>
    <name evidence="1" type="ORF">BCR37DRAFT_6341</name>
</gene>
<dbReference type="GeneID" id="63789006"/>
<accession>A0A1Y2FX50</accession>
<evidence type="ECO:0000313" key="1">
    <source>
        <dbReference type="EMBL" id="ORY87756.1"/>
    </source>
</evidence>
<dbReference type="GO" id="GO:0000171">
    <property type="term" value="F:ribonuclease MRP activity"/>
    <property type="evidence" value="ECO:0007669"/>
    <property type="project" value="TreeGrafter"/>
</dbReference>
<evidence type="ECO:0000313" key="2">
    <source>
        <dbReference type="Proteomes" id="UP000193685"/>
    </source>
</evidence>
<dbReference type="GO" id="GO:0004526">
    <property type="term" value="F:ribonuclease P activity"/>
    <property type="evidence" value="ECO:0007669"/>
    <property type="project" value="TreeGrafter"/>
</dbReference>
<dbReference type="Pfam" id="PF08584">
    <property type="entry name" value="Ribonuc_P_40"/>
    <property type="match status" value="1"/>
</dbReference>
<organism evidence="1 2">
    <name type="scientific">Protomyces lactucae-debilis</name>
    <dbReference type="NCBI Taxonomy" id="2754530"/>
    <lineage>
        <taxon>Eukaryota</taxon>
        <taxon>Fungi</taxon>
        <taxon>Dikarya</taxon>
        <taxon>Ascomycota</taxon>
        <taxon>Taphrinomycotina</taxon>
        <taxon>Taphrinomycetes</taxon>
        <taxon>Taphrinales</taxon>
        <taxon>Protomycetaceae</taxon>
        <taxon>Protomyces</taxon>
    </lineage>
</organism>
<name>A0A1Y2FX50_PROLT</name>
<protein>
    <submittedName>
        <fullName evidence="1">Ribonuclease P 40kDa subunit-domain-containing protein</fullName>
    </submittedName>
</protein>
<keyword evidence="2" id="KW-1185">Reference proteome</keyword>
<proteinExistence type="predicted"/>